<reference evidence="2" key="2">
    <citation type="journal article" date="2021" name="Mar. Drugs">
        <title>Genome Reduction and Secondary Metabolism of the Marine Sponge-Associated Cyanobacterium Leptothoe.</title>
        <authorList>
            <person name="Konstantinou D."/>
            <person name="Popin R.V."/>
            <person name="Fewer D.P."/>
            <person name="Sivonen K."/>
            <person name="Gkelis S."/>
        </authorList>
    </citation>
    <scope>NUCLEOTIDE SEQUENCE</scope>
    <source>
        <strain evidence="2">TAU-MAC 1115</strain>
    </source>
</reference>
<dbReference type="Gene3D" id="3.30.160.20">
    <property type="match status" value="1"/>
</dbReference>
<sequence length="79" mass="8842">MTKNAKNQLHEFLQALGYETTQATFQTENLASGWESTVTVRFFCNRVVQGTGQGQRKTEAEIAASQNVIHRIYSGSHSH</sequence>
<protein>
    <recommendedName>
        <fullName evidence="1">DRBM domain-containing protein</fullName>
    </recommendedName>
</protein>
<comment type="caution">
    <text evidence="2">The sequence shown here is derived from an EMBL/GenBank/DDBJ whole genome shotgun (WGS) entry which is preliminary data.</text>
</comment>
<dbReference type="InterPro" id="IPR014720">
    <property type="entry name" value="dsRBD_dom"/>
</dbReference>
<dbReference type="AlphaFoldDB" id="A0A947GJD9"/>
<organism evidence="2 3">
    <name type="scientific">Leptothoe spongobia TAU-MAC 1115</name>
    <dbReference type="NCBI Taxonomy" id="1967444"/>
    <lineage>
        <taxon>Bacteria</taxon>
        <taxon>Bacillati</taxon>
        <taxon>Cyanobacteriota</taxon>
        <taxon>Cyanophyceae</taxon>
        <taxon>Nodosilineales</taxon>
        <taxon>Cymatolegaceae</taxon>
        <taxon>Leptothoe</taxon>
        <taxon>Leptothoe spongobia</taxon>
    </lineage>
</organism>
<name>A0A947GJD9_9CYAN</name>
<dbReference type="RefSeq" id="WP_215609981.1">
    <property type="nucleotide sequence ID" value="NZ_JADOES010000035.1"/>
</dbReference>
<proteinExistence type="predicted"/>
<dbReference type="Pfam" id="PF00035">
    <property type="entry name" value="dsrm"/>
    <property type="match status" value="1"/>
</dbReference>
<reference evidence="2" key="1">
    <citation type="submission" date="2020-11" db="EMBL/GenBank/DDBJ databases">
        <authorList>
            <person name="Konstantinou D."/>
            <person name="Gkelis S."/>
            <person name="Popin R."/>
            <person name="Fewer D."/>
            <person name="Sivonen K."/>
        </authorList>
    </citation>
    <scope>NUCLEOTIDE SEQUENCE</scope>
    <source>
        <strain evidence="2">TAU-MAC 1115</strain>
    </source>
</reference>
<evidence type="ECO:0000259" key="1">
    <source>
        <dbReference type="Pfam" id="PF00035"/>
    </source>
</evidence>
<evidence type="ECO:0000313" key="3">
    <source>
        <dbReference type="Proteomes" id="UP000717364"/>
    </source>
</evidence>
<dbReference type="EMBL" id="JADOES010000035">
    <property type="protein sequence ID" value="MBT9316915.1"/>
    <property type="molecule type" value="Genomic_DNA"/>
</dbReference>
<keyword evidence="3" id="KW-1185">Reference proteome</keyword>
<feature type="domain" description="DRBM" evidence="1">
    <location>
        <begin position="5"/>
        <end position="70"/>
    </location>
</feature>
<dbReference type="Proteomes" id="UP000717364">
    <property type="component" value="Unassembled WGS sequence"/>
</dbReference>
<accession>A0A947GJD9</accession>
<gene>
    <name evidence="2" type="ORF">IXB50_15910</name>
</gene>
<evidence type="ECO:0000313" key="2">
    <source>
        <dbReference type="EMBL" id="MBT9316915.1"/>
    </source>
</evidence>
<dbReference type="SUPFAM" id="SSF54768">
    <property type="entry name" value="dsRNA-binding domain-like"/>
    <property type="match status" value="1"/>
</dbReference>